<organism evidence="6 7">
    <name type="scientific">Parachitinimonas caeni</name>
    <dbReference type="NCBI Taxonomy" id="3031301"/>
    <lineage>
        <taxon>Bacteria</taxon>
        <taxon>Pseudomonadati</taxon>
        <taxon>Pseudomonadota</taxon>
        <taxon>Betaproteobacteria</taxon>
        <taxon>Neisseriales</taxon>
        <taxon>Chitinibacteraceae</taxon>
        <taxon>Parachitinimonas</taxon>
    </lineage>
</organism>
<name>A0ABT7DUC9_9NEIS</name>
<comment type="caution">
    <text evidence="6">The sequence shown here is derived from an EMBL/GenBank/DDBJ whole genome shotgun (WGS) entry which is preliminary data.</text>
</comment>
<dbReference type="PROSITE" id="PS01124">
    <property type="entry name" value="HTH_ARAC_FAMILY_2"/>
    <property type="match status" value="1"/>
</dbReference>
<evidence type="ECO:0000256" key="4">
    <source>
        <dbReference type="ARBA" id="ARBA00023163"/>
    </source>
</evidence>
<dbReference type="SUPFAM" id="SSF46689">
    <property type="entry name" value="Homeodomain-like"/>
    <property type="match status" value="1"/>
</dbReference>
<evidence type="ECO:0000313" key="6">
    <source>
        <dbReference type="EMBL" id="MDK2123692.1"/>
    </source>
</evidence>
<dbReference type="Pfam" id="PF12833">
    <property type="entry name" value="HTH_18"/>
    <property type="match status" value="1"/>
</dbReference>
<dbReference type="InterPro" id="IPR009057">
    <property type="entry name" value="Homeodomain-like_sf"/>
</dbReference>
<dbReference type="PANTHER" id="PTHR43280:SF32">
    <property type="entry name" value="TRANSCRIPTIONAL REGULATORY PROTEIN"/>
    <property type="match status" value="1"/>
</dbReference>
<dbReference type="PRINTS" id="PR00032">
    <property type="entry name" value="HTHARAC"/>
</dbReference>
<evidence type="ECO:0000256" key="1">
    <source>
        <dbReference type="ARBA" id="ARBA00023015"/>
    </source>
</evidence>
<evidence type="ECO:0000256" key="3">
    <source>
        <dbReference type="ARBA" id="ARBA00023159"/>
    </source>
</evidence>
<evidence type="ECO:0000256" key="2">
    <source>
        <dbReference type="ARBA" id="ARBA00023125"/>
    </source>
</evidence>
<proteinExistence type="predicted"/>
<evidence type="ECO:0000259" key="5">
    <source>
        <dbReference type="PROSITE" id="PS01124"/>
    </source>
</evidence>
<dbReference type="SUPFAM" id="SSF51215">
    <property type="entry name" value="Regulatory protein AraC"/>
    <property type="match status" value="1"/>
</dbReference>
<evidence type="ECO:0000313" key="7">
    <source>
        <dbReference type="Proteomes" id="UP001172778"/>
    </source>
</evidence>
<dbReference type="EMBL" id="JARRAF010000005">
    <property type="protein sequence ID" value="MDK2123692.1"/>
    <property type="molecule type" value="Genomic_DNA"/>
</dbReference>
<keyword evidence="4" id="KW-0804">Transcription</keyword>
<dbReference type="RefSeq" id="WP_284099991.1">
    <property type="nucleotide sequence ID" value="NZ_JARRAF010000005.1"/>
</dbReference>
<dbReference type="Pfam" id="PF02311">
    <property type="entry name" value="AraC_binding"/>
    <property type="match status" value="1"/>
</dbReference>
<dbReference type="Gene3D" id="1.10.10.60">
    <property type="entry name" value="Homeodomain-like"/>
    <property type="match status" value="1"/>
</dbReference>
<keyword evidence="1" id="KW-0805">Transcription regulation</keyword>
<reference evidence="6" key="1">
    <citation type="submission" date="2023-03" db="EMBL/GenBank/DDBJ databases">
        <title>Chitinimonas shenzhenensis gen. nov., sp. nov., a novel member of family Burkholderiaceae isolated from activated sludge collected in Shen Zhen, China.</title>
        <authorList>
            <person name="Wang X."/>
        </authorList>
    </citation>
    <scope>NUCLEOTIDE SEQUENCE</scope>
    <source>
        <strain evidence="6">DQS-5</strain>
    </source>
</reference>
<dbReference type="InterPro" id="IPR018060">
    <property type="entry name" value="HTH_AraC"/>
</dbReference>
<accession>A0ABT7DUC9</accession>
<dbReference type="SMART" id="SM00342">
    <property type="entry name" value="HTH_ARAC"/>
    <property type="match status" value="1"/>
</dbReference>
<gene>
    <name evidence="6" type="ORF">PZA18_06485</name>
</gene>
<keyword evidence="3" id="KW-0010">Activator</keyword>
<dbReference type="InterPro" id="IPR003313">
    <property type="entry name" value="AraC-bd"/>
</dbReference>
<keyword evidence="7" id="KW-1185">Reference proteome</keyword>
<keyword evidence="2" id="KW-0238">DNA-binding</keyword>
<dbReference type="InterPro" id="IPR020449">
    <property type="entry name" value="Tscrpt_reg_AraC-type_HTH"/>
</dbReference>
<sequence>MAIPRVEYQPRLPDATGVEVLRISRICHDGGEMQLSRPHRLNFYQLLLFDHGEGWHTVDFSEYQVTVGSLVLVSPGQVQQFRLGSGLDAWLLPIRPDFLSAGLAGVQPVAIFEQAQLSPVMTLSAEGFTALADEIRLLTAELERRPDAFLAGIAVRRLETLLLLAARHAAGRLSPLLAHHYYPLYRAYRHLLDESLLAGEGERRVSYYAGCLSCSDKTLNRAVQAIAGQSIKQDIDHRIALEAQRRLVHTDLTVKQIAYSLGFSEPTNFNKFFRREVGLAPERWRAEKAGRVELPACPSGQ</sequence>
<feature type="domain" description="HTH araC/xylS-type" evidence="5">
    <location>
        <begin position="186"/>
        <end position="287"/>
    </location>
</feature>
<dbReference type="PANTHER" id="PTHR43280">
    <property type="entry name" value="ARAC-FAMILY TRANSCRIPTIONAL REGULATOR"/>
    <property type="match status" value="1"/>
</dbReference>
<dbReference type="InterPro" id="IPR037923">
    <property type="entry name" value="HTH-like"/>
</dbReference>
<dbReference type="Proteomes" id="UP001172778">
    <property type="component" value="Unassembled WGS sequence"/>
</dbReference>
<protein>
    <submittedName>
        <fullName evidence="6">Helix-turn-helix transcriptional regulator</fullName>
    </submittedName>
</protein>